<evidence type="ECO:0000256" key="3">
    <source>
        <dbReference type="ARBA" id="ARBA00011726"/>
    </source>
</evidence>
<evidence type="ECO:0000259" key="11">
    <source>
        <dbReference type="PROSITE" id="PS51745"/>
    </source>
</evidence>
<keyword evidence="7 10" id="KW-0539">Nucleus</keyword>
<dbReference type="Pfam" id="PF02309">
    <property type="entry name" value="AUX_IAA"/>
    <property type="match status" value="1"/>
</dbReference>
<dbReference type="AlphaFoldDB" id="A0A834SQP8"/>
<dbReference type="EMBL" id="JAAIUW010000011">
    <property type="protein sequence ID" value="KAF7808840.1"/>
    <property type="molecule type" value="Genomic_DNA"/>
</dbReference>
<evidence type="ECO:0000256" key="9">
    <source>
        <dbReference type="ARBA" id="ARBA00025283"/>
    </source>
</evidence>
<evidence type="ECO:0000256" key="10">
    <source>
        <dbReference type="RuleBase" id="RU004549"/>
    </source>
</evidence>
<dbReference type="OrthoDB" id="1900465at2759"/>
<dbReference type="SUPFAM" id="SSF54277">
    <property type="entry name" value="CAD &amp; PB1 domains"/>
    <property type="match status" value="1"/>
</dbReference>
<dbReference type="InterPro" id="IPR033389">
    <property type="entry name" value="AUX/IAA_dom"/>
</dbReference>
<dbReference type="GO" id="GO:0009734">
    <property type="term" value="P:auxin-activated signaling pathway"/>
    <property type="evidence" value="ECO:0007669"/>
    <property type="project" value="UniProtKB-UniRule"/>
</dbReference>
<keyword evidence="5 10" id="KW-0805">Transcription regulation</keyword>
<keyword evidence="4 10" id="KW-0678">Repressor</keyword>
<dbReference type="GO" id="GO:0005634">
    <property type="term" value="C:nucleus"/>
    <property type="evidence" value="ECO:0007669"/>
    <property type="project" value="UniProtKB-SubCell"/>
</dbReference>
<comment type="subcellular location">
    <subcellularLocation>
        <location evidence="1 10">Nucleus</location>
    </subcellularLocation>
</comment>
<name>A0A834SQP8_9FABA</name>
<dbReference type="Gene3D" id="3.10.20.90">
    <property type="entry name" value="Phosphatidylinositol 3-kinase Catalytic Subunit, Chain A, domain 1"/>
    <property type="match status" value="1"/>
</dbReference>
<reference evidence="12" key="1">
    <citation type="submission" date="2020-09" db="EMBL/GenBank/DDBJ databases">
        <title>Genome-Enabled Discovery of Anthraquinone Biosynthesis in Senna tora.</title>
        <authorList>
            <person name="Kang S.-H."/>
            <person name="Pandey R.P."/>
            <person name="Lee C.-M."/>
            <person name="Sim J.-S."/>
            <person name="Jeong J.-T."/>
            <person name="Choi B.-S."/>
            <person name="Jung M."/>
            <person name="Ginzburg D."/>
            <person name="Zhao K."/>
            <person name="Won S.Y."/>
            <person name="Oh T.-J."/>
            <person name="Yu Y."/>
            <person name="Kim N.-H."/>
            <person name="Lee O.R."/>
            <person name="Lee T.-H."/>
            <person name="Bashyal P."/>
            <person name="Kim T.-S."/>
            <person name="Lee W.-H."/>
            <person name="Kawkins C."/>
            <person name="Kim C.-K."/>
            <person name="Kim J.S."/>
            <person name="Ahn B.O."/>
            <person name="Rhee S.Y."/>
            <person name="Sohng J.K."/>
        </authorList>
    </citation>
    <scope>NUCLEOTIDE SEQUENCE</scope>
    <source>
        <tissue evidence="12">Leaf</tissue>
    </source>
</reference>
<feature type="domain" description="PB1" evidence="11">
    <location>
        <begin position="116"/>
        <end position="207"/>
    </location>
</feature>
<evidence type="ECO:0000256" key="1">
    <source>
        <dbReference type="ARBA" id="ARBA00004123"/>
    </source>
</evidence>
<dbReference type="PANTHER" id="PTHR31734">
    <property type="entry name" value="AUXIN-RESPONSIVE PROTEIN IAA17"/>
    <property type="match status" value="1"/>
</dbReference>
<organism evidence="12 13">
    <name type="scientific">Senna tora</name>
    <dbReference type="NCBI Taxonomy" id="362788"/>
    <lineage>
        <taxon>Eukaryota</taxon>
        <taxon>Viridiplantae</taxon>
        <taxon>Streptophyta</taxon>
        <taxon>Embryophyta</taxon>
        <taxon>Tracheophyta</taxon>
        <taxon>Spermatophyta</taxon>
        <taxon>Magnoliopsida</taxon>
        <taxon>eudicotyledons</taxon>
        <taxon>Gunneridae</taxon>
        <taxon>Pentapetalae</taxon>
        <taxon>rosids</taxon>
        <taxon>fabids</taxon>
        <taxon>Fabales</taxon>
        <taxon>Fabaceae</taxon>
        <taxon>Caesalpinioideae</taxon>
        <taxon>Cassia clade</taxon>
        <taxon>Senna</taxon>
    </lineage>
</organism>
<comment type="function">
    <text evidence="9">Aux/IAA proteins are short-lived transcriptional factors that function as repressors of early auxin response genes at low auxin concentrations. Repression is thought to result from the interaction with auxin response factors (ARFs), proteins that bind to the auxin-responsive promoter element (AuxRE). Formation of heterodimers with ARF proteins may alter their ability to modulate early auxin response genes expression.</text>
</comment>
<dbReference type="InterPro" id="IPR003311">
    <property type="entry name" value="AUX_IAA"/>
</dbReference>
<evidence type="ECO:0000256" key="4">
    <source>
        <dbReference type="ARBA" id="ARBA00022491"/>
    </source>
</evidence>
<dbReference type="GO" id="GO:0006355">
    <property type="term" value="P:regulation of DNA-templated transcription"/>
    <property type="evidence" value="ECO:0007669"/>
    <property type="project" value="InterPro"/>
</dbReference>
<comment type="similarity">
    <text evidence="2 10">Belongs to the Aux/IAA family.</text>
</comment>
<comment type="subunit">
    <text evidence="3 10">Homodimers and heterodimers.</text>
</comment>
<dbReference type="PROSITE" id="PS51745">
    <property type="entry name" value="PB1"/>
    <property type="match status" value="1"/>
</dbReference>
<keyword evidence="6 10" id="KW-0804">Transcription</keyword>
<keyword evidence="8 10" id="KW-0927">Auxin signaling pathway</keyword>
<evidence type="ECO:0000256" key="5">
    <source>
        <dbReference type="ARBA" id="ARBA00023015"/>
    </source>
</evidence>
<sequence length="217" mass="24831">MDSNTSSFVLNSSTFHSAFYQDKQHHDDGMIDLGLSLRTVQPEAYHSSNNCMSHSQSLIYFFAKLSALVSLGGYDDLMEWPQSNNLNLKSSSTMHSRSIPENFDEEIEGVQSNERWAYVKVNMDGVTVGRKICVLDHEGYQSLANQLENMFGEHRSKSISGLKLFQYGSEYSLFYKDREDQWRIVGDVPWKEFVECVKRLRIARKNAAFVSCSSSYT</sequence>
<protein>
    <recommendedName>
        <fullName evidence="10">Auxin-induced protein</fullName>
    </recommendedName>
</protein>
<evidence type="ECO:0000313" key="13">
    <source>
        <dbReference type="Proteomes" id="UP000634136"/>
    </source>
</evidence>
<evidence type="ECO:0000256" key="8">
    <source>
        <dbReference type="ARBA" id="ARBA00023294"/>
    </source>
</evidence>
<keyword evidence="13" id="KW-1185">Reference proteome</keyword>
<dbReference type="InterPro" id="IPR053793">
    <property type="entry name" value="PB1-like"/>
</dbReference>
<dbReference type="Proteomes" id="UP000634136">
    <property type="component" value="Unassembled WGS sequence"/>
</dbReference>
<evidence type="ECO:0000256" key="6">
    <source>
        <dbReference type="ARBA" id="ARBA00023163"/>
    </source>
</evidence>
<proteinExistence type="inferred from homology"/>
<evidence type="ECO:0000256" key="7">
    <source>
        <dbReference type="ARBA" id="ARBA00023242"/>
    </source>
</evidence>
<dbReference type="PANTHER" id="PTHR31734:SF114">
    <property type="entry name" value="AUXIN-RESPONSIVE PROTEIN IAA32"/>
    <property type="match status" value="1"/>
</dbReference>
<evidence type="ECO:0000256" key="2">
    <source>
        <dbReference type="ARBA" id="ARBA00006728"/>
    </source>
</evidence>
<comment type="caution">
    <text evidence="12">The sequence shown here is derived from an EMBL/GenBank/DDBJ whole genome shotgun (WGS) entry which is preliminary data.</text>
</comment>
<gene>
    <name evidence="12" type="ORF">G2W53_035583</name>
</gene>
<accession>A0A834SQP8</accession>
<evidence type="ECO:0000313" key="12">
    <source>
        <dbReference type="EMBL" id="KAF7808840.1"/>
    </source>
</evidence>